<feature type="signal peptide" evidence="2">
    <location>
        <begin position="1"/>
        <end position="20"/>
    </location>
</feature>
<sequence>MDGIMGKGLAWFGLSPLAYAARAGVFSCYQYFGVNDFESSTVLAVRLWPKAMQLESYPSGWSSSGRRQEEGSMNPQKIWATVRKTTVSDTVASQHRSSSIQSLPSHARDTLLQPDSSGQQAGTGDATTLDVA</sequence>
<accession>A0A2T3YXE1</accession>
<evidence type="ECO:0000313" key="3">
    <source>
        <dbReference type="EMBL" id="PTB37241.1"/>
    </source>
</evidence>
<dbReference type="EMBL" id="KZ679268">
    <property type="protein sequence ID" value="PTB37241.1"/>
    <property type="molecule type" value="Genomic_DNA"/>
</dbReference>
<reference evidence="3 4" key="1">
    <citation type="submission" date="2016-07" db="EMBL/GenBank/DDBJ databases">
        <title>Multiple horizontal gene transfer events from other fungi enriched the ability of initially mycotrophic Trichoderma (Ascomycota) to feed on dead plant biomass.</title>
        <authorList>
            <consortium name="DOE Joint Genome Institute"/>
            <person name="Aerts A."/>
            <person name="Atanasova L."/>
            <person name="Chenthamara K."/>
            <person name="Zhang J."/>
            <person name="Grujic M."/>
            <person name="Henrissat B."/>
            <person name="Kuo A."/>
            <person name="Salamov A."/>
            <person name="Lipzen A."/>
            <person name="Labutti K."/>
            <person name="Barry K."/>
            <person name="Miao Y."/>
            <person name="Rahimi M.J."/>
            <person name="Shen Q."/>
            <person name="Grigoriev I.V."/>
            <person name="Kubicek C.P."/>
            <person name="Druzhinina I.S."/>
        </authorList>
    </citation>
    <scope>NUCLEOTIDE SEQUENCE [LARGE SCALE GENOMIC DNA]</scope>
    <source>
        <strain evidence="3 4">CBS 433.97</strain>
    </source>
</reference>
<organism evidence="3 4">
    <name type="scientific">Trichoderma asperellum (strain ATCC 204424 / CBS 433.97 / NBRC 101777)</name>
    <dbReference type="NCBI Taxonomy" id="1042311"/>
    <lineage>
        <taxon>Eukaryota</taxon>
        <taxon>Fungi</taxon>
        <taxon>Dikarya</taxon>
        <taxon>Ascomycota</taxon>
        <taxon>Pezizomycotina</taxon>
        <taxon>Sordariomycetes</taxon>
        <taxon>Hypocreomycetidae</taxon>
        <taxon>Hypocreales</taxon>
        <taxon>Hypocreaceae</taxon>
        <taxon>Trichoderma</taxon>
    </lineage>
</organism>
<name>A0A2T3YXE1_TRIA4</name>
<feature type="compositionally biased region" description="Polar residues" evidence="1">
    <location>
        <begin position="113"/>
        <end position="126"/>
    </location>
</feature>
<evidence type="ECO:0000256" key="1">
    <source>
        <dbReference type="SAM" id="MobiDB-lite"/>
    </source>
</evidence>
<dbReference type="AlphaFoldDB" id="A0A2T3YXE1"/>
<keyword evidence="4" id="KW-1185">Reference proteome</keyword>
<dbReference type="Proteomes" id="UP000240493">
    <property type="component" value="Unassembled WGS sequence"/>
</dbReference>
<feature type="compositionally biased region" description="Polar residues" evidence="1">
    <location>
        <begin position="90"/>
        <end position="104"/>
    </location>
</feature>
<evidence type="ECO:0000256" key="2">
    <source>
        <dbReference type="SAM" id="SignalP"/>
    </source>
</evidence>
<evidence type="ECO:0000313" key="4">
    <source>
        <dbReference type="Proteomes" id="UP000240493"/>
    </source>
</evidence>
<feature type="chain" id="PRO_5015579563" evidence="2">
    <location>
        <begin position="21"/>
        <end position="132"/>
    </location>
</feature>
<proteinExistence type="predicted"/>
<keyword evidence="2" id="KW-0732">Signal</keyword>
<feature type="compositionally biased region" description="Polar residues" evidence="1">
    <location>
        <begin position="59"/>
        <end position="75"/>
    </location>
</feature>
<feature type="region of interest" description="Disordered" evidence="1">
    <location>
        <begin position="56"/>
        <end position="77"/>
    </location>
</feature>
<gene>
    <name evidence="3" type="ORF">M441DRAFT_50520</name>
</gene>
<feature type="region of interest" description="Disordered" evidence="1">
    <location>
        <begin position="90"/>
        <end position="132"/>
    </location>
</feature>
<protein>
    <submittedName>
        <fullName evidence="3">Uncharacterized protein</fullName>
    </submittedName>
</protein>